<dbReference type="EMBL" id="BOSL01000003">
    <property type="protein sequence ID" value="GIP52212.1"/>
    <property type="molecule type" value="Genomic_DNA"/>
</dbReference>
<dbReference type="RefSeq" id="WP_213654118.1">
    <property type="nucleotide sequence ID" value="NZ_BOSL01000003.1"/>
</dbReference>
<sequence length="113" mass="12856">MNNLERLKLEIQQSGFTDSELSIFLEESNLSPTVTYDTSSNESKRAILQTALSCLEAIANNPNYFKNMKIDDMTVSSFAESITNRIDQLERKLRSMTINQSETGSSTFMLFNR</sequence>
<dbReference type="Proteomes" id="UP000679992">
    <property type="component" value="Unassembled WGS sequence"/>
</dbReference>
<keyword evidence="2" id="KW-1185">Reference proteome</keyword>
<organism evidence="1 2">
    <name type="scientific">Paenibacillus vini</name>
    <dbReference type="NCBI Taxonomy" id="1476024"/>
    <lineage>
        <taxon>Bacteria</taxon>
        <taxon>Bacillati</taxon>
        <taxon>Bacillota</taxon>
        <taxon>Bacilli</taxon>
        <taxon>Bacillales</taxon>
        <taxon>Paenibacillaceae</taxon>
        <taxon>Paenibacillus</taxon>
    </lineage>
</organism>
<reference evidence="1 2" key="1">
    <citation type="submission" date="2021-03" db="EMBL/GenBank/DDBJ databases">
        <title>Antimicrobial resistance genes in bacteria isolated from Japanese honey, and their potential for conferring macrolide and lincosamide resistance in the American foulbrood pathogen Paenibacillus larvae.</title>
        <authorList>
            <person name="Okamoto M."/>
            <person name="Kumagai M."/>
            <person name="Kanamori H."/>
            <person name="Takamatsu D."/>
        </authorList>
    </citation>
    <scope>NUCLEOTIDE SEQUENCE [LARGE SCALE GENOMIC DNA]</scope>
    <source>
        <strain evidence="1 2">J42TS3</strain>
    </source>
</reference>
<evidence type="ECO:0008006" key="3">
    <source>
        <dbReference type="Google" id="ProtNLM"/>
    </source>
</evidence>
<name>A0ABQ4M9B1_9BACL</name>
<proteinExistence type="predicted"/>
<gene>
    <name evidence="1" type="ORF">J42TS3_12470</name>
</gene>
<evidence type="ECO:0000313" key="2">
    <source>
        <dbReference type="Proteomes" id="UP000679992"/>
    </source>
</evidence>
<comment type="caution">
    <text evidence="1">The sequence shown here is derived from an EMBL/GenBank/DDBJ whole genome shotgun (WGS) entry which is preliminary data.</text>
</comment>
<protein>
    <recommendedName>
        <fullName evidence="3">HTH merR-type domain-containing protein</fullName>
    </recommendedName>
</protein>
<accession>A0ABQ4M9B1</accession>
<evidence type="ECO:0000313" key="1">
    <source>
        <dbReference type="EMBL" id="GIP52212.1"/>
    </source>
</evidence>